<protein>
    <submittedName>
        <fullName evidence="2">Uncharacterized protein</fullName>
    </submittedName>
</protein>
<feature type="region of interest" description="Disordered" evidence="1">
    <location>
        <begin position="342"/>
        <end position="439"/>
    </location>
</feature>
<dbReference type="Proteomes" id="UP000054485">
    <property type="component" value="Unassembled WGS sequence"/>
</dbReference>
<organism evidence="2 3">
    <name type="scientific">Suillus luteus UH-Slu-Lm8-n1</name>
    <dbReference type="NCBI Taxonomy" id="930992"/>
    <lineage>
        <taxon>Eukaryota</taxon>
        <taxon>Fungi</taxon>
        <taxon>Dikarya</taxon>
        <taxon>Basidiomycota</taxon>
        <taxon>Agaricomycotina</taxon>
        <taxon>Agaricomycetes</taxon>
        <taxon>Agaricomycetidae</taxon>
        <taxon>Boletales</taxon>
        <taxon>Suillineae</taxon>
        <taxon>Suillaceae</taxon>
        <taxon>Suillus</taxon>
    </lineage>
</organism>
<dbReference type="OrthoDB" id="2657487at2759"/>
<name>A0A0D0AMN0_9AGAM</name>
<proteinExistence type="predicted"/>
<gene>
    <name evidence="2" type="ORF">CY34DRAFT_99837</name>
</gene>
<evidence type="ECO:0000313" key="2">
    <source>
        <dbReference type="EMBL" id="KIK33303.1"/>
    </source>
</evidence>
<keyword evidence="3" id="KW-1185">Reference proteome</keyword>
<feature type="compositionally biased region" description="Basic residues" evidence="1">
    <location>
        <begin position="345"/>
        <end position="358"/>
    </location>
</feature>
<reference evidence="3" key="2">
    <citation type="submission" date="2015-01" db="EMBL/GenBank/DDBJ databases">
        <title>Evolutionary Origins and Diversification of the Mycorrhizal Mutualists.</title>
        <authorList>
            <consortium name="DOE Joint Genome Institute"/>
            <consortium name="Mycorrhizal Genomics Consortium"/>
            <person name="Kohler A."/>
            <person name="Kuo A."/>
            <person name="Nagy L.G."/>
            <person name="Floudas D."/>
            <person name="Copeland A."/>
            <person name="Barry K.W."/>
            <person name="Cichocki N."/>
            <person name="Veneault-Fourrey C."/>
            <person name="LaButti K."/>
            <person name="Lindquist E.A."/>
            <person name="Lipzen A."/>
            <person name="Lundell T."/>
            <person name="Morin E."/>
            <person name="Murat C."/>
            <person name="Riley R."/>
            <person name="Ohm R."/>
            <person name="Sun H."/>
            <person name="Tunlid A."/>
            <person name="Henrissat B."/>
            <person name="Grigoriev I.V."/>
            <person name="Hibbett D.S."/>
            <person name="Martin F."/>
        </authorList>
    </citation>
    <scope>NUCLEOTIDE SEQUENCE [LARGE SCALE GENOMIC DNA]</scope>
    <source>
        <strain evidence="3">UH-Slu-Lm8-n1</strain>
    </source>
</reference>
<dbReference type="InParanoid" id="A0A0D0AMN0"/>
<evidence type="ECO:0000313" key="3">
    <source>
        <dbReference type="Proteomes" id="UP000054485"/>
    </source>
</evidence>
<dbReference type="HOGENOM" id="CLU_033169_1_0_1"/>
<evidence type="ECO:0000256" key="1">
    <source>
        <dbReference type="SAM" id="MobiDB-lite"/>
    </source>
</evidence>
<feature type="compositionally biased region" description="Polar residues" evidence="1">
    <location>
        <begin position="389"/>
        <end position="439"/>
    </location>
</feature>
<dbReference type="EMBL" id="KN835974">
    <property type="protein sequence ID" value="KIK33303.1"/>
    <property type="molecule type" value="Genomic_DNA"/>
</dbReference>
<reference evidence="2 3" key="1">
    <citation type="submission" date="2014-04" db="EMBL/GenBank/DDBJ databases">
        <authorList>
            <consortium name="DOE Joint Genome Institute"/>
            <person name="Kuo A."/>
            <person name="Ruytinx J."/>
            <person name="Rineau F."/>
            <person name="Colpaert J."/>
            <person name="Kohler A."/>
            <person name="Nagy L.G."/>
            <person name="Floudas D."/>
            <person name="Copeland A."/>
            <person name="Barry K.W."/>
            <person name="Cichocki N."/>
            <person name="Veneault-Fourrey C."/>
            <person name="LaButti K."/>
            <person name="Lindquist E.A."/>
            <person name="Lipzen A."/>
            <person name="Lundell T."/>
            <person name="Morin E."/>
            <person name="Murat C."/>
            <person name="Sun H."/>
            <person name="Tunlid A."/>
            <person name="Henrissat B."/>
            <person name="Grigoriev I.V."/>
            <person name="Hibbett D.S."/>
            <person name="Martin F."/>
            <person name="Nordberg H.P."/>
            <person name="Cantor M.N."/>
            <person name="Hua S.X."/>
        </authorList>
    </citation>
    <scope>NUCLEOTIDE SEQUENCE [LARGE SCALE GENOMIC DNA]</scope>
    <source>
        <strain evidence="2 3">UH-Slu-Lm8-n1</strain>
    </source>
</reference>
<dbReference type="AlphaFoldDB" id="A0A0D0AMN0"/>
<dbReference type="STRING" id="930992.A0A0D0AMN0"/>
<accession>A0A0D0AMN0</accession>
<sequence length="488" mass="55205">MRKRVQAKPTHRPRVTLSKEARAALTVRRRDNSHRFKSALQDAWNGLDETVKTIASSHHKSFRRVQNDLCIGRGMMRFKRSKLSAWNAFCWKKRQENKENGATGKDVLREIVKDHREEYQDLTEVEKSQLLLEYGEYKETQTSGVRISTKSKIIDVTQTLKAIESELNNLKSRTGTEAMLYATRGSTDLPLRGIAFATEGVEEFMPSVMNIDNQDLISKMEGFAVQGMKGAANNHKKRCSNVRAALRKIITQKLVEITKDDSARMHWANYFRNVVQPHQVIVEGWPANIPFVNLSEASSALPDLEMLERKWRSGAVYWRRLGDEEFQQLLEERNEKLERGEIVEHRRRTRSDKGKKRARSPDDSGRNTRKKAYKSAETVNTDDEDDASASPNNSTDTSANTQNNADIDNDNQVNTNINTGAVSDANNSTGAIANTNSDTSNLFDPSTSFDFFDPTATNGSLLPQYESFDPDEMLANLDNIFGPAAQYS</sequence>